<dbReference type="AlphaFoldDB" id="A0A6J7FVF5"/>
<keyword evidence="1" id="KW-0812">Transmembrane</keyword>
<dbReference type="EMBL" id="CAEZUY010000040">
    <property type="protein sequence ID" value="CAB4613749.1"/>
    <property type="molecule type" value="Genomic_DNA"/>
</dbReference>
<evidence type="ECO:0000313" key="2">
    <source>
        <dbReference type="EMBL" id="CAB4540365.1"/>
    </source>
</evidence>
<protein>
    <submittedName>
        <fullName evidence="5">Unannotated protein</fullName>
    </submittedName>
</protein>
<dbReference type="EMBL" id="CAEZSC010000070">
    <property type="protein sequence ID" value="CAB4540365.1"/>
    <property type="molecule type" value="Genomic_DNA"/>
</dbReference>
<proteinExistence type="predicted"/>
<name>A0A6J7FVF5_9ZZZZ</name>
<dbReference type="EMBL" id="CAEZUD010000021">
    <property type="protein sequence ID" value="CAB4588546.1"/>
    <property type="molecule type" value="Genomic_DNA"/>
</dbReference>
<organism evidence="5">
    <name type="scientific">freshwater metagenome</name>
    <dbReference type="NCBI Taxonomy" id="449393"/>
    <lineage>
        <taxon>unclassified sequences</taxon>
        <taxon>metagenomes</taxon>
        <taxon>ecological metagenomes</taxon>
    </lineage>
</organism>
<evidence type="ECO:0000313" key="6">
    <source>
        <dbReference type="EMBL" id="CAB5021946.1"/>
    </source>
</evidence>
<evidence type="ECO:0000256" key="1">
    <source>
        <dbReference type="SAM" id="Phobius"/>
    </source>
</evidence>
<dbReference type="EMBL" id="CAFBME010000073">
    <property type="protein sequence ID" value="CAB4897984.1"/>
    <property type="molecule type" value="Genomic_DNA"/>
</dbReference>
<evidence type="ECO:0000313" key="3">
    <source>
        <dbReference type="EMBL" id="CAB4588546.1"/>
    </source>
</evidence>
<feature type="transmembrane region" description="Helical" evidence="1">
    <location>
        <begin position="23"/>
        <end position="40"/>
    </location>
</feature>
<sequence length="371" mass="38644">MIIDFDDVDGFDDSSSPSRSRRMISMLSIVVMVITGGYFLQTTLAANITINSSGNVEFGQGMTLTAACSGSSVLTVTPNASFTNSSGAGAFYLNTITVSGIPGGCAGVDFNISVYDSTTSTPLSMFNTSSKVATVWNNAGTFQAGTGSTGLSVSSGSGTFTVTFTNPVALASNVAKLSLQSSTHAPYVCATDGVCAVGDTSASGGTIFYYSVAAFTETGTACASNCHYLEYAPLTWMGTSAEGPYNFFQTVSNTYAGSLISGTFDNFGSGYNNTAVLIAAGDTQGAPSRAKAYTGPNGDTTGQWFVPSRFELNALYDSAAKSLTTFNPSDYHTSTMASAGQCKSLNFQNRSNNAQNCSVNNPYRMRPIRAW</sequence>
<keyword evidence="1" id="KW-0472">Membrane</keyword>
<gene>
    <name evidence="2" type="ORF">UFOPK1380_01015</name>
    <name evidence="3" type="ORF">UFOPK1778_00540</name>
    <name evidence="4" type="ORF">UFOPK1863_00571</name>
    <name evidence="5" type="ORF">UFOPK3555_00753</name>
    <name evidence="6" type="ORF">UFOPK4095_01066</name>
</gene>
<evidence type="ECO:0000313" key="4">
    <source>
        <dbReference type="EMBL" id="CAB4613749.1"/>
    </source>
</evidence>
<keyword evidence="1" id="KW-1133">Transmembrane helix</keyword>
<dbReference type="EMBL" id="CAFBPI010000081">
    <property type="protein sequence ID" value="CAB5021946.1"/>
    <property type="molecule type" value="Genomic_DNA"/>
</dbReference>
<evidence type="ECO:0000313" key="5">
    <source>
        <dbReference type="EMBL" id="CAB4897984.1"/>
    </source>
</evidence>
<reference evidence="5" key="1">
    <citation type="submission" date="2020-05" db="EMBL/GenBank/DDBJ databases">
        <authorList>
            <person name="Chiriac C."/>
            <person name="Salcher M."/>
            <person name="Ghai R."/>
            <person name="Kavagutti S V."/>
        </authorList>
    </citation>
    <scope>NUCLEOTIDE SEQUENCE</scope>
</reference>
<accession>A0A6J7FVF5</accession>